<reference evidence="1" key="1">
    <citation type="submission" date="2021-06" db="EMBL/GenBank/DDBJ databases">
        <authorList>
            <person name="Kallberg Y."/>
            <person name="Tangrot J."/>
            <person name="Rosling A."/>
        </authorList>
    </citation>
    <scope>NUCLEOTIDE SEQUENCE</scope>
    <source>
        <strain evidence="1">CL356</strain>
    </source>
</reference>
<sequence length="256" mass="29831">MPFRIVDSRFPSKLLQTKTLGISRSSREIGFLTAIERIRGFSTNHKGPKRCWKCKSEIDYLSLHCTDKECGVIQKSLPIDVTYFEILRMHEDNYDPTPFDIDPAGLRRSFLRLQQLVHPDNYGIKDQQEYTYAQQQSSLINKAYQVLKDPLLRAQYMLQLNGVPIKESESMEDSELLMEILDTRERLEDATSDDEAKIIRNQSEAKIEEIIKNLSNAFKSNDLSEAKELTVKLQYWYNIRKAAIEWLPGKRVDIQH</sequence>
<proteinExistence type="predicted"/>
<keyword evidence="2" id="KW-1185">Reference proteome</keyword>
<dbReference type="EMBL" id="CAJVPT010016112">
    <property type="protein sequence ID" value="CAG8616584.1"/>
    <property type="molecule type" value="Genomic_DNA"/>
</dbReference>
<evidence type="ECO:0000313" key="2">
    <source>
        <dbReference type="Proteomes" id="UP000789525"/>
    </source>
</evidence>
<dbReference type="Proteomes" id="UP000789525">
    <property type="component" value="Unassembled WGS sequence"/>
</dbReference>
<comment type="caution">
    <text evidence="1">The sequence shown here is derived from an EMBL/GenBank/DDBJ whole genome shotgun (WGS) entry which is preliminary data.</text>
</comment>
<organism evidence="1 2">
    <name type="scientific">Acaulospora colombiana</name>
    <dbReference type="NCBI Taxonomy" id="27376"/>
    <lineage>
        <taxon>Eukaryota</taxon>
        <taxon>Fungi</taxon>
        <taxon>Fungi incertae sedis</taxon>
        <taxon>Mucoromycota</taxon>
        <taxon>Glomeromycotina</taxon>
        <taxon>Glomeromycetes</taxon>
        <taxon>Diversisporales</taxon>
        <taxon>Acaulosporaceae</taxon>
        <taxon>Acaulospora</taxon>
    </lineage>
</organism>
<protein>
    <submittedName>
        <fullName evidence="1">15174_t:CDS:1</fullName>
    </submittedName>
</protein>
<accession>A0ACA9MXT9</accession>
<gene>
    <name evidence="1" type="ORF">ACOLOM_LOCUS7189</name>
</gene>
<name>A0ACA9MXT9_9GLOM</name>
<evidence type="ECO:0000313" key="1">
    <source>
        <dbReference type="EMBL" id="CAG8616584.1"/>
    </source>
</evidence>